<name>A0A5A7PS74_STRAF</name>
<accession>A0A5A7PS74</accession>
<organism evidence="1 2">
    <name type="scientific">Striga asiatica</name>
    <name type="common">Asiatic witchweed</name>
    <name type="synonym">Buchnera asiatica</name>
    <dbReference type="NCBI Taxonomy" id="4170"/>
    <lineage>
        <taxon>Eukaryota</taxon>
        <taxon>Viridiplantae</taxon>
        <taxon>Streptophyta</taxon>
        <taxon>Embryophyta</taxon>
        <taxon>Tracheophyta</taxon>
        <taxon>Spermatophyta</taxon>
        <taxon>Magnoliopsida</taxon>
        <taxon>eudicotyledons</taxon>
        <taxon>Gunneridae</taxon>
        <taxon>Pentapetalae</taxon>
        <taxon>asterids</taxon>
        <taxon>lamiids</taxon>
        <taxon>Lamiales</taxon>
        <taxon>Orobanchaceae</taxon>
        <taxon>Buchnereae</taxon>
        <taxon>Striga</taxon>
    </lineage>
</organism>
<dbReference type="EMBL" id="BKCP01004995">
    <property type="protein sequence ID" value="GER35659.1"/>
    <property type="molecule type" value="Genomic_DNA"/>
</dbReference>
<protein>
    <submittedName>
        <fullName evidence="1">ATP synthase D chain</fullName>
    </submittedName>
</protein>
<evidence type="ECO:0000313" key="2">
    <source>
        <dbReference type="Proteomes" id="UP000325081"/>
    </source>
</evidence>
<keyword evidence="2" id="KW-1185">Reference proteome</keyword>
<sequence length="135" mass="15772">MVDAVRMDTVQGREIRLLSTRRRRYVSWSLEASTEELPYNEICRAFDEVRLQFPHQSRHSPEGREFGQDPRDLCGPHSRRGWLFRQIPDGFDIADLMELPEATSEVPNSQKAKTRFILLRPLQPRPCRRELPGIG</sequence>
<evidence type="ECO:0000313" key="1">
    <source>
        <dbReference type="EMBL" id="GER35659.1"/>
    </source>
</evidence>
<reference evidence="2" key="1">
    <citation type="journal article" date="2019" name="Curr. Biol.">
        <title>Genome Sequence of Striga asiatica Provides Insight into the Evolution of Plant Parasitism.</title>
        <authorList>
            <person name="Yoshida S."/>
            <person name="Kim S."/>
            <person name="Wafula E.K."/>
            <person name="Tanskanen J."/>
            <person name="Kim Y.M."/>
            <person name="Honaas L."/>
            <person name="Yang Z."/>
            <person name="Spallek T."/>
            <person name="Conn C.E."/>
            <person name="Ichihashi Y."/>
            <person name="Cheong K."/>
            <person name="Cui S."/>
            <person name="Der J.P."/>
            <person name="Gundlach H."/>
            <person name="Jiao Y."/>
            <person name="Hori C."/>
            <person name="Ishida J.K."/>
            <person name="Kasahara H."/>
            <person name="Kiba T."/>
            <person name="Kim M.S."/>
            <person name="Koo N."/>
            <person name="Laohavisit A."/>
            <person name="Lee Y.H."/>
            <person name="Lumba S."/>
            <person name="McCourt P."/>
            <person name="Mortimer J.C."/>
            <person name="Mutuku J.M."/>
            <person name="Nomura T."/>
            <person name="Sasaki-Sekimoto Y."/>
            <person name="Seto Y."/>
            <person name="Wang Y."/>
            <person name="Wakatake T."/>
            <person name="Sakakibara H."/>
            <person name="Demura T."/>
            <person name="Yamaguchi S."/>
            <person name="Yoneyama K."/>
            <person name="Manabe R.I."/>
            <person name="Nelson D.C."/>
            <person name="Schulman A.H."/>
            <person name="Timko M.P."/>
            <person name="dePamphilis C.W."/>
            <person name="Choi D."/>
            <person name="Shirasu K."/>
        </authorList>
    </citation>
    <scope>NUCLEOTIDE SEQUENCE [LARGE SCALE GENOMIC DNA]</scope>
    <source>
        <strain evidence="2">cv. UVA1</strain>
    </source>
</reference>
<dbReference type="AlphaFoldDB" id="A0A5A7PS74"/>
<dbReference type="Proteomes" id="UP000325081">
    <property type="component" value="Unassembled WGS sequence"/>
</dbReference>
<comment type="caution">
    <text evidence="1">The sequence shown here is derived from an EMBL/GenBank/DDBJ whole genome shotgun (WGS) entry which is preliminary data.</text>
</comment>
<proteinExistence type="predicted"/>
<gene>
    <name evidence="1" type="ORF">STAS_11956</name>
</gene>